<dbReference type="InterPro" id="IPR016186">
    <property type="entry name" value="C-type_lectin-like/link_sf"/>
</dbReference>
<evidence type="ECO:0000313" key="5">
    <source>
        <dbReference type="EMBL" id="KAK0423792.1"/>
    </source>
</evidence>
<dbReference type="SUPFAM" id="SSF55418">
    <property type="entry name" value="eIF4e-like"/>
    <property type="match status" value="1"/>
</dbReference>
<evidence type="ECO:0000256" key="1">
    <source>
        <dbReference type="ARBA" id="ARBA00032656"/>
    </source>
</evidence>
<keyword evidence="6" id="KW-1185">Reference proteome</keyword>
<organism evidence="5 6">
    <name type="scientific">Steinernema hermaphroditum</name>
    <dbReference type="NCBI Taxonomy" id="289476"/>
    <lineage>
        <taxon>Eukaryota</taxon>
        <taxon>Metazoa</taxon>
        <taxon>Ecdysozoa</taxon>
        <taxon>Nematoda</taxon>
        <taxon>Chromadorea</taxon>
        <taxon>Rhabditida</taxon>
        <taxon>Tylenchina</taxon>
        <taxon>Panagrolaimomorpha</taxon>
        <taxon>Strongyloidoidea</taxon>
        <taxon>Steinernematidae</taxon>
        <taxon>Steinernema</taxon>
    </lineage>
</organism>
<evidence type="ECO:0000259" key="4">
    <source>
        <dbReference type="PROSITE" id="PS50041"/>
    </source>
</evidence>
<evidence type="ECO:0000256" key="2">
    <source>
        <dbReference type="RuleBase" id="RU004374"/>
    </source>
</evidence>
<dbReference type="AlphaFoldDB" id="A0AA39III6"/>
<comment type="caution">
    <text evidence="5">The sequence shown here is derived from an EMBL/GenBank/DDBJ whole genome shotgun (WGS) entry which is preliminary data.</text>
</comment>
<dbReference type="Proteomes" id="UP001175271">
    <property type="component" value="Unassembled WGS sequence"/>
</dbReference>
<dbReference type="SUPFAM" id="SSF56436">
    <property type="entry name" value="C-type lectin-like"/>
    <property type="match status" value="1"/>
</dbReference>
<dbReference type="PANTHER" id="PTHR11960:SF69">
    <property type="entry name" value="EUKARYOTIC TRANSLATION INITIATION FACTOR 4E-3"/>
    <property type="match status" value="1"/>
</dbReference>
<dbReference type="GO" id="GO:0000340">
    <property type="term" value="F:RNA 7-methylguanosine cap binding"/>
    <property type="evidence" value="ECO:0007669"/>
    <property type="project" value="TreeGrafter"/>
</dbReference>
<dbReference type="Pfam" id="PF00059">
    <property type="entry name" value="Lectin_C"/>
    <property type="match status" value="1"/>
</dbReference>
<dbReference type="Gene3D" id="3.30.760.10">
    <property type="entry name" value="RNA Cap, Translation Initiation Factor Eif4e"/>
    <property type="match status" value="1"/>
</dbReference>
<dbReference type="InterPro" id="IPR023398">
    <property type="entry name" value="TIF_eIF4e-like"/>
</dbReference>
<evidence type="ECO:0000313" key="6">
    <source>
        <dbReference type="Proteomes" id="UP001175271"/>
    </source>
</evidence>
<dbReference type="GO" id="GO:0016281">
    <property type="term" value="C:eukaryotic translation initiation factor 4F complex"/>
    <property type="evidence" value="ECO:0007669"/>
    <property type="project" value="TreeGrafter"/>
</dbReference>
<gene>
    <name evidence="5" type="ORF">QR680_008336</name>
</gene>
<dbReference type="InterPro" id="IPR001040">
    <property type="entry name" value="TIF_eIF_4E"/>
</dbReference>
<dbReference type="GO" id="GO:0003743">
    <property type="term" value="F:translation initiation factor activity"/>
    <property type="evidence" value="ECO:0007669"/>
    <property type="project" value="UniProtKB-KW"/>
</dbReference>
<proteinExistence type="inferred from homology"/>
<dbReference type="Pfam" id="PF01652">
    <property type="entry name" value="IF4E"/>
    <property type="match status" value="1"/>
</dbReference>
<name>A0AA39III6_9BILA</name>
<feature type="signal peptide" evidence="3">
    <location>
        <begin position="1"/>
        <end position="16"/>
    </location>
</feature>
<dbReference type="InterPro" id="IPR019770">
    <property type="entry name" value="TIF_eIF_4E_CS"/>
</dbReference>
<comment type="similarity">
    <text evidence="2">Belongs to the eukaryotic initiation factor 4E family.</text>
</comment>
<dbReference type="Gene3D" id="3.10.100.10">
    <property type="entry name" value="Mannose-Binding Protein A, subunit A"/>
    <property type="match status" value="1"/>
</dbReference>
<dbReference type="PROSITE" id="PS00813">
    <property type="entry name" value="IF4E"/>
    <property type="match status" value="1"/>
</dbReference>
<feature type="chain" id="PRO_5041234075" description="eIF-4F 25 kDa subunit" evidence="3">
    <location>
        <begin position="17"/>
        <end position="399"/>
    </location>
</feature>
<accession>A0AA39III6</accession>
<feature type="domain" description="C-type lectin" evidence="4">
    <location>
        <begin position="27"/>
        <end position="144"/>
    </location>
</feature>
<keyword evidence="3" id="KW-0732">Signal</keyword>
<dbReference type="InterPro" id="IPR001304">
    <property type="entry name" value="C-type_lectin-like"/>
</dbReference>
<dbReference type="SMART" id="SM00034">
    <property type="entry name" value="CLECT"/>
    <property type="match status" value="1"/>
</dbReference>
<keyword evidence="2" id="KW-0694">RNA-binding</keyword>
<sequence>MKSCLILLALLLLASAQCPGRAIPNSDKSKCLHLFVTKTDFLLADQMCRLIGGHLVSISNVEDNDIIQFLVREQLPRYTGRETAWTGGNNLLDYDSWTWTDGQPFNYTSEGSELTTAVPAECFRNESFLCATDSSMYDHIDSMCTWRSCCSGQFVRLRKCFADELVYFCCSQTRFLLKTSYTKMEILEATPKMVEEQMEFTVEKQPHPLQRSFTMWYLRGDRTREWLDCLKQLVAFNTVEGFWAIYNHILPPSRLDFGSDYYVFRKGIKPMWEDDNNAKGGRWLISIDRTKRSARLDAFWIELLIALIGEQFEDSEHICGIVVNCRHKGDKISVWTRDAEKDDINLRIGMQLKKLMDIPDSEQLLYVVHKVAAVRSGSMVKPRLSIPRQLGSESSSQMD</sequence>
<evidence type="ECO:0000256" key="3">
    <source>
        <dbReference type="SAM" id="SignalP"/>
    </source>
</evidence>
<keyword evidence="2" id="KW-0648">Protein biosynthesis</keyword>
<keyword evidence="2" id="KW-0396">Initiation factor</keyword>
<dbReference type="EMBL" id="JAUCMV010000001">
    <property type="protein sequence ID" value="KAK0423792.1"/>
    <property type="molecule type" value="Genomic_DNA"/>
</dbReference>
<protein>
    <recommendedName>
        <fullName evidence="1">eIF-4F 25 kDa subunit</fullName>
    </recommendedName>
</protein>
<dbReference type="PROSITE" id="PS50041">
    <property type="entry name" value="C_TYPE_LECTIN_2"/>
    <property type="match status" value="1"/>
</dbReference>
<dbReference type="CDD" id="cd00037">
    <property type="entry name" value="CLECT"/>
    <property type="match status" value="1"/>
</dbReference>
<dbReference type="PANTHER" id="PTHR11960">
    <property type="entry name" value="EUKARYOTIC TRANSLATION INITIATION FACTOR 4E RELATED"/>
    <property type="match status" value="1"/>
</dbReference>
<dbReference type="InterPro" id="IPR016187">
    <property type="entry name" value="CTDL_fold"/>
</dbReference>
<reference evidence="5" key="1">
    <citation type="submission" date="2023-06" db="EMBL/GenBank/DDBJ databases">
        <title>Genomic analysis of the entomopathogenic nematode Steinernema hermaphroditum.</title>
        <authorList>
            <person name="Schwarz E.M."/>
            <person name="Heppert J.K."/>
            <person name="Baniya A."/>
            <person name="Schwartz H.T."/>
            <person name="Tan C.-H."/>
            <person name="Antoshechkin I."/>
            <person name="Sternberg P.W."/>
            <person name="Goodrich-Blair H."/>
            <person name="Dillman A.R."/>
        </authorList>
    </citation>
    <scope>NUCLEOTIDE SEQUENCE</scope>
    <source>
        <strain evidence="5">PS9179</strain>
        <tissue evidence="5">Whole animal</tissue>
    </source>
</reference>